<feature type="non-terminal residue" evidence="1">
    <location>
        <position position="1"/>
    </location>
</feature>
<sequence length="196" mass="22307">EPGNKFLKNIIEDVFKFITSKPKNSKPKLISFDPTAEKGPKQLDVHHINSVWKKNESIYINGTHTIICYYIKKNKLACFSRGNLGNHNLRPYKNGVLLCDTNANLITYKDTNGNILESFKITKHNKEELINSSLPDGYARQRFARGLCVDQNDIIVGGSSPATISVYQFRNQNAIKAIRLSRDVRNSIHGLEIWPY</sequence>
<organism evidence="1">
    <name type="scientific">marine sediment metagenome</name>
    <dbReference type="NCBI Taxonomy" id="412755"/>
    <lineage>
        <taxon>unclassified sequences</taxon>
        <taxon>metagenomes</taxon>
        <taxon>ecological metagenomes</taxon>
    </lineage>
</organism>
<name>A0A0F9DK70_9ZZZZ</name>
<accession>A0A0F9DK70</accession>
<dbReference type="AlphaFoldDB" id="A0A0F9DK70"/>
<gene>
    <name evidence="1" type="ORF">LCGC14_2536120</name>
</gene>
<evidence type="ECO:0000313" key="1">
    <source>
        <dbReference type="EMBL" id="KKL12403.1"/>
    </source>
</evidence>
<protein>
    <recommendedName>
        <fullName evidence="2">SMP-30/Gluconolactonase/LRE-like region domain-containing protein</fullName>
    </recommendedName>
</protein>
<comment type="caution">
    <text evidence="1">The sequence shown here is derived from an EMBL/GenBank/DDBJ whole genome shotgun (WGS) entry which is preliminary data.</text>
</comment>
<proteinExistence type="predicted"/>
<evidence type="ECO:0008006" key="2">
    <source>
        <dbReference type="Google" id="ProtNLM"/>
    </source>
</evidence>
<reference evidence="1" key="1">
    <citation type="journal article" date="2015" name="Nature">
        <title>Complex archaea that bridge the gap between prokaryotes and eukaryotes.</title>
        <authorList>
            <person name="Spang A."/>
            <person name="Saw J.H."/>
            <person name="Jorgensen S.L."/>
            <person name="Zaremba-Niedzwiedzka K."/>
            <person name="Martijn J."/>
            <person name="Lind A.E."/>
            <person name="van Eijk R."/>
            <person name="Schleper C."/>
            <person name="Guy L."/>
            <person name="Ettema T.J."/>
        </authorList>
    </citation>
    <scope>NUCLEOTIDE SEQUENCE</scope>
</reference>
<dbReference type="EMBL" id="LAZR01041272">
    <property type="protein sequence ID" value="KKL12403.1"/>
    <property type="molecule type" value="Genomic_DNA"/>
</dbReference>